<gene>
    <name evidence="1" type="ORF">GDO81_006899</name>
</gene>
<protein>
    <submittedName>
        <fullName evidence="1">Uncharacterized protein</fullName>
    </submittedName>
</protein>
<comment type="caution">
    <text evidence="1">The sequence shown here is derived from an EMBL/GenBank/DDBJ whole genome shotgun (WGS) entry which is preliminary data.</text>
</comment>
<name>A0AAV7D0U5_ENGPU</name>
<evidence type="ECO:0000313" key="1">
    <source>
        <dbReference type="EMBL" id="KAG8590786.1"/>
    </source>
</evidence>
<dbReference type="AlphaFoldDB" id="A0AAV7D0U5"/>
<proteinExistence type="predicted"/>
<reference evidence="1" key="1">
    <citation type="thesis" date="2020" institute="ProQuest LLC" country="789 East Eisenhower Parkway, Ann Arbor, MI, USA">
        <title>Comparative Genomics and Chromosome Evolution.</title>
        <authorList>
            <person name="Mudd A.B."/>
        </authorList>
    </citation>
    <scope>NUCLEOTIDE SEQUENCE</scope>
    <source>
        <strain evidence="1">237g6f4</strain>
        <tissue evidence="1">Blood</tissue>
    </source>
</reference>
<organism evidence="1 2">
    <name type="scientific">Engystomops pustulosus</name>
    <name type="common">Tungara frog</name>
    <name type="synonym">Physalaemus pustulosus</name>
    <dbReference type="NCBI Taxonomy" id="76066"/>
    <lineage>
        <taxon>Eukaryota</taxon>
        <taxon>Metazoa</taxon>
        <taxon>Chordata</taxon>
        <taxon>Craniata</taxon>
        <taxon>Vertebrata</taxon>
        <taxon>Euteleostomi</taxon>
        <taxon>Amphibia</taxon>
        <taxon>Batrachia</taxon>
        <taxon>Anura</taxon>
        <taxon>Neobatrachia</taxon>
        <taxon>Hyloidea</taxon>
        <taxon>Leptodactylidae</taxon>
        <taxon>Leiuperinae</taxon>
        <taxon>Engystomops</taxon>
    </lineage>
</organism>
<dbReference type="EMBL" id="WNYA01000002">
    <property type="protein sequence ID" value="KAG8590786.1"/>
    <property type="molecule type" value="Genomic_DNA"/>
</dbReference>
<keyword evidence="2" id="KW-1185">Reference proteome</keyword>
<evidence type="ECO:0000313" key="2">
    <source>
        <dbReference type="Proteomes" id="UP000824782"/>
    </source>
</evidence>
<accession>A0AAV7D0U5</accession>
<dbReference type="Proteomes" id="UP000824782">
    <property type="component" value="Unassembled WGS sequence"/>
</dbReference>
<sequence>MFVESNCERKISEKNLKYWDSFTKGPNCAFSLGFRNISDLRRIAPGFWRTRSDCGASAPSGGVAIRKTDGFGKNTEFFL</sequence>